<dbReference type="OrthoDB" id="2272416at2759"/>
<dbReference type="InterPro" id="IPR043502">
    <property type="entry name" value="DNA/RNA_pol_sf"/>
</dbReference>
<dbReference type="PANTHER" id="PTHR15503">
    <property type="entry name" value="LDOC1 RELATED"/>
    <property type="match status" value="1"/>
</dbReference>
<dbReference type="STRING" id="3635.A0A1U8ISX3"/>
<reference evidence="2" key="2">
    <citation type="submission" date="2025-08" db="UniProtKB">
        <authorList>
            <consortium name="RefSeq"/>
        </authorList>
    </citation>
    <scope>IDENTIFICATION</scope>
</reference>
<dbReference type="KEGG" id="ghi:107899942"/>
<sequence length="226" mass="25714">MWSKHLQLTSQQEPTNKAVSQVMLSVLERVAGAQSGVNSHGAIADRLQLSRVELFRGIAGMTPTVAEYWLEATKRNLKDMEGILEEICGSEIFKARRLEFIEMRQSNMSMADYEAEFLRLNHYAPEMYYITKHSSGEGICDVFLEELPSLPPEREVEFGIELLSRTTPVSIAPYLMAPKEIKELKAQLQELLDRGFITPSVAPWVAPVLFVKKKDGSTRLYIDYRQ</sequence>
<proteinExistence type="predicted"/>
<organism evidence="1 2">
    <name type="scientific">Gossypium hirsutum</name>
    <name type="common">Upland cotton</name>
    <name type="synonym">Gossypium mexicanum</name>
    <dbReference type="NCBI Taxonomy" id="3635"/>
    <lineage>
        <taxon>Eukaryota</taxon>
        <taxon>Viridiplantae</taxon>
        <taxon>Streptophyta</taxon>
        <taxon>Embryophyta</taxon>
        <taxon>Tracheophyta</taxon>
        <taxon>Spermatophyta</taxon>
        <taxon>Magnoliopsida</taxon>
        <taxon>eudicotyledons</taxon>
        <taxon>Gunneridae</taxon>
        <taxon>Pentapetalae</taxon>
        <taxon>rosids</taxon>
        <taxon>malvids</taxon>
        <taxon>Malvales</taxon>
        <taxon>Malvaceae</taxon>
        <taxon>Malvoideae</taxon>
        <taxon>Gossypium</taxon>
    </lineage>
</organism>
<dbReference type="Gene3D" id="3.10.10.10">
    <property type="entry name" value="HIV Type 1 Reverse Transcriptase, subunit A, domain 1"/>
    <property type="match status" value="1"/>
</dbReference>
<evidence type="ECO:0008006" key="3">
    <source>
        <dbReference type="Google" id="ProtNLM"/>
    </source>
</evidence>
<dbReference type="RefSeq" id="XP_016681165.1">
    <property type="nucleotide sequence ID" value="XM_016825676.1"/>
</dbReference>
<dbReference type="GeneID" id="107899942"/>
<name>A0A1U8ISX3_GOSHI</name>
<dbReference type="Proteomes" id="UP000818029">
    <property type="component" value="Chromosome D06"/>
</dbReference>
<dbReference type="PaxDb" id="3635-A0A1U8ISX3"/>
<reference evidence="1" key="1">
    <citation type="journal article" date="2020" name="Nat. Genet.">
        <title>Genomic diversifications of five Gossypium allopolyploid species and their impact on cotton improvement.</title>
        <authorList>
            <person name="Chen Z.J."/>
            <person name="Sreedasyam A."/>
            <person name="Ando A."/>
            <person name="Song Q."/>
            <person name="De Santiago L.M."/>
            <person name="Hulse-Kemp A.M."/>
            <person name="Ding M."/>
            <person name="Ye W."/>
            <person name="Kirkbride R.C."/>
            <person name="Jenkins J."/>
            <person name="Plott C."/>
            <person name="Lovell J."/>
            <person name="Lin Y.M."/>
            <person name="Vaughn R."/>
            <person name="Liu B."/>
            <person name="Simpson S."/>
            <person name="Scheffler B.E."/>
            <person name="Wen L."/>
            <person name="Saski C.A."/>
            <person name="Grover C.E."/>
            <person name="Hu G."/>
            <person name="Conover J.L."/>
            <person name="Carlson J.W."/>
            <person name="Shu S."/>
            <person name="Boston L.B."/>
            <person name="Williams M."/>
            <person name="Peterson D.G."/>
            <person name="McGee K."/>
            <person name="Jones D.C."/>
            <person name="Wendel J.F."/>
            <person name="Stelly D.M."/>
            <person name="Grimwood J."/>
            <person name="Schmutz J."/>
        </authorList>
    </citation>
    <scope>NUCLEOTIDE SEQUENCE [LARGE SCALE GENOMIC DNA]</scope>
    <source>
        <strain evidence="1">cv. TM-1</strain>
    </source>
</reference>
<keyword evidence="1" id="KW-1185">Reference proteome</keyword>
<dbReference type="PANTHER" id="PTHR15503:SF45">
    <property type="entry name" value="RNA-DIRECTED DNA POLYMERASE HOMOLOG"/>
    <property type="match status" value="1"/>
</dbReference>
<protein>
    <recommendedName>
        <fullName evidence="3">DNA/RNA polymerases superfamily protein</fullName>
    </recommendedName>
</protein>
<dbReference type="AlphaFoldDB" id="A0A1U8ISX3"/>
<evidence type="ECO:0000313" key="1">
    <source>
        <dbReference type="Proteomes" id="UP000818029"/>
    </source>
</evidence>
<accession>A0A1U8ISX3</accession>
<dbReference type="InterPro" id="IPR032567">
    <property type="entry name" value="RTL1-rel"/>
</dbReference>
<evidence type="ECO:0000313" key="2">
    <source>
        <dbReference type="RefSeq" id="XP_016681165.1"/>
    </source>
</evidence>
<dbReference type="SUPFAM" id="SSF56672">
    <property type="entry name" value="DNA/RNA polymerases"/>
    <property type="match status" value="1"/>
</dbReference>
<gene>
    <name evidence="2" type="primary">LOC107899942</name>
</gene>